<evidence type="ECO:0000313" key="5">
    <source>
        <dbReference type="Proteomes" id="UP000322976"/>
    </source>
</evidence>
<protein>
    <submittedName>
        <fullName evidence="4">Uncharacterized protein</fullName>
    </submittedName>
</protein>
<feature type="compositionally biased region" description="Low complexity" evidence="2">
    <location>
        <begin position="115"/>
        <end position="125"/>
    </location>
</feature>
<keyword evidence="3" id="KW-0732">Signal</keyword>
<name>A0A5D8Q968_9THEO</name>
<feature type="compositionally biased region" description="Low complexity" evidence="2">
    <location>
        <begin position="76"/>
        <end position="85"/>
    </location>
</feature>
<feature type="signal peptide" evidence="3">
    <location>
        <begin position="1"/>
        <end position="22"/>
    </location>
</feature>
<dbReference type="RefSeq" id="WP_149546022.1">
    <property type="nucleotide sequence ID" value="NZ_VTPS01000019.1"/>
</dbReference>
<sequence>MKRKIAAFLMISILILSLTSCSTLKRISGGEKSKEQTQNLDNGPPPALLNLEKDLDKMMTKVEEQVLKTPEEQPLQQDQGQQQGKQSGGGQGGQSQQGSGKAGKSDQQGDGGGSQQESGQATSQQNPNDISKMLPELEREIQNIHKTWNGLQPELLKRGVDKTTIGSTSETLNKATTVMDTKDGLAFLKAINEFYRFMPDIEEKVKSQTVPGLKRLTYYTRDILYSTFSGELKTAVSDISMITDEWKSVKPQLKKGSENETNKLETSIDELKNSLDEKNKNLIKIKSKIVLEDIKALEEKQKK</sequence>
<proteinExistence type="predicted"/>
<dbReference type="AlphaFoldDB" id="A0A5D8Q968"/>
<feature type="region of interest" description="Disordered" evidence="2">
    <location>
        <begin position="29"/>
        <end position="129"/>
    </location>
</feature>
<dbReference type="PROSITE" id="PS51257">
    <property type="entry name" value="PROKAR_LIPOPROTEIN"/>
    <property type="match status" value="1"/>
</dbReference>
<evidence type="ECO:0000256" key="1">
    <source>
        <dbReference type="SAM" id="Coils"/>
    </source>
</evidence>
<evidence type="ECO:0000313" key="4">
    <source>
        <dbReference type="EMBL" id="TZE81042.1"/>
    </source>
</evidence>
<dbReference type="EMBL" id="VTPS01000019">
    <property type="protein sequence ID" value="TZE81042.1"/>
    <property type="molecule type" value="Genomic_DNA"/>
</dbReference>
<feature type="compositionally biased region" description="Gly residues" evidence="2">
    <location>
        <begin position="86"/>
        <end position="95"/>
    </location>
</feature>
<dbReference type="Proteomes" id="UP000322976">
    <property type="component" value="Unassembled WGS sequence"/>
</dbReference>
<gene>
    <name evidence="4" type="ORF">FWJ32_11105</name>
</gene>
<keyword evidence="5" id="KW-1185">Reference proteome</keyword>
<accession>A0A5D8Q968</accession>
<keyword evidence="1" id="KW-0175">Coiled coil</keyword>
<reference evidence="4 5" key="1">
    <citation type="submission" date="2019-08" db="EMBL/GenBank/DDBJ databases">
        <title>Calorimonas adulescens gen. nov., sp. nov., an anaerobic thermophilic bacterium from Sakhalin hot spring.</title>
        <authorList>
            <person name="Khomyakova M.A."/>
            <person name="Merkel A.Y."/>
            <person name="Novikov A."/>
            <person name="Bonch-Osmolovskaya E.A."/>
            <person name="Slobodkin A.I."/>
        </authorList>
    </citation>
    <scope>NUCLEOTIDE SEQUENCE [LARGE SCALE GENOMIC DNA]</scope>
    <source>
        <strain evidence="4 5">A05MB</strain>
    </source>
</reference>
<organism evidence="4 5">
    <name type="scientific">Calorimonas adulescens</name>
    <dbReference type="NCBI Taxonomy" id="2606906"/>
    <lineage>
        <taxon>Bacteria</taxon>
        <taxon>Bacillati</taxon>
        <taxon>Bacillota</taxon>
        <taxon>Clostridia</taxon>
        <taxon>Thermoanaerobacterales</taxon>
        <taxon>Thermoanaerobacteraceae</taxon>
        <taxon>Calorimonas</taxon>
    </lineage>
</organism>
<feature type="coiled-coil region" evidence="1">
    <location>
        <begin position="254"/>
        <end position="288"/>
    </location>
</feature>
<evidence type="ECO:0000256" key="2">
    <source>
        <dbReference type="SAM" id="MobiDB-lite"/>
    </source>
</evidence>
<feature type="compositionally biased region" description="Basic and acidic residues" evidence="2">
    <location>
        <begin position="51"/>
        <end position="71"/>
    </location>
</feature>
<comment type="caution">
    <text evidence="4">The sequence shown here is derived from an EMBL/GenBank/DDBJ whole genome shotgun (WGS) entry which is preliminary data.</text>
</comment>
<feature type="chain" id="PRO_5039124588" evidence="3">
    <location>
        <begin position="23"/>
        <end position="303"/>
    </location>
</feature>
<evidence type="ECO:0000256" key="3">
    <source>
        <dbReference type="SAM" id="SignalP"/>
    </source>
</evidence>